<organism evidence="2 3">
    <name type="scientific">Cymbomonas tetramitiformis</name>
    <dbReference type="NCBI Taxonomy" id="36881"/>
    <lineage>
        <taxon>Eukaryota</taxon>
        <taxon>Viridiplantae</taxon>
        <taxon>Chlorophyta</taxon>
        <taxon>Pyramimonadophyceae</taxon>
        <taxon>Pyramimonadales</taxon>
        <taxon>Pyramimonadaceae</taxon>
        <taxon>Cymbomonas</taxon>
    </lineage>
</organism>
<keyword evidence="3" id="KW-1185">Reference proteome</keyword>
<dbReference type="Gene3D" id="3.30.420.240">
    <property type="match status" value="1"/>
</dbReference>
<evidence type="ECO:0000313" key="3">
    <source>
        <dbReference type="Proteomes" id="UP001190700"/>
    </source>
</evidence>
<protein>
    <submittedName>
        <fullName evidence="2">Uncharacterized protein</fullName>
    </submittedName>
</protein>
<feature type="chain" id="PRO_5041979700" evidence="1">
    <location>
        <begin position="20"/>
        <end position="518"/>
    </location>
</feature>
<comment type="caution">
    <text evidence="2">The sequence shown here is derived from an EMBL/GenBank/DDBJ whole genome shotgun (WGS) entry which is preliminary data.</text>
</comment>
<evidence type="ECO:0000256" key="1">
    <source>
        <dbReference type="SAM" id="SignalP"/>
    </source>
</evidence>
<dbReference type="Proteomes" id="UP001190700">
    <property type="component" value="Unassembled WGS sequence"/>
</dbReference>
<sequence>MLRRWFFWIAVVLATQCFAREGVAGEPFQQPERNVIILEEASRLDEAVFTEVIVPLLNVRDTALLAISTPLDENNFYSTLLRMKEPNSDEPMFYVLEVTLICPACAERGVKDVCEHRRELLPPWKSDHRREEMTRMLFESQPQMYMQEQLGIPSGADACCYDRESLVRFATRVRYHVDTSTVNPIGQNVYMAIDTCGGGNNMMAIVSGYLTVQHDLVMGRDGMWGAGILRAFYGGSSLRFRKTAGPPSAGMKRVLFARNFVLFGRLIIRRLKHLAFFHKLAYIRAQLRRPVLHLVAETFSAQVLVDHIVAGVDQQKPGVPFCHKIARVLRRVQHLDNVAVISMDATAVTSDNQLTHELSSHAQRLRDRMHATACIISIIEANYGGWVQASRVAQILQPYQPVRHLSADSSKLRRPGVLTSAESKERMRHELQRYLAENRVHMELREQGGTRVDDVQLLLKQLRQFEYVYKPGASRKHTECKRVITGKLHGRNDDLAIAMMLLAYWPLYHALNGDRVLT</sequence>
<feature type="signal peptide" evidence="1">
    <location>
        <begin position="1"/>
        <end position="19"/>
    </location>
</feature>
<reference evidence="2 3" key="1">
    <citation type="journal article" date="2015" name="Genome Biol. Evol.">
        <title>Comparative Genomics of a Bacterivorous Green Alga Reveals Evolutionary Causalities and Consequences of Phago-Mixotrophic Mode of Nutrition.</title>
        <authorList>
            <person name="Burns J.A."/>
            <person name="Paasch A."/>
            <person name="Narechania A."/>
            <person name="Kim E."/>
        </authorList>
    </citation>
    <scope>NUCLEOTIDE SEQUENCE [LARGE SCALE GENOMIC DNA]</scope>
    <source>
        <strain evidence="2 3">PLY_AMNH</strain>
    </source>
</reference>
<name>A0AAE0H4K8_9CHLO</name>
<dbReference type="AlphaFoldDB" id="A0AAE0H4K8"/>
<accession>A0AAE0H4K8</accession>
<keyword evidence="1" id="KW-0732">Signal</keyword>
<gene>
    <name evidence="2" type="ORF">CYMTET_2769</name>
</gene>
<evidence type="ECO:0000313" key="2">
    <source>
        <dbReference type="EMBL" id="KAK3289838.1"/>
    </source>
</evidence>
<dbReference type="EMBL" id="LGRX02000025">
    <property type="protein sequence ID" value="KAK3289838.1"/>
    <property type="molecule type" value="Genomic_DNA"/>
</dbReference>
<proteinExistence type="predicted"/>